<dbReference type="FunFam" id="3.40.30.10:FF:000025">
    <property type="entry name" value="Glutathione peroxidase"/>
    <property type="match status" value="1"/>
</dbReference>
<dbReference type="PROSITE" id="PS00460">
    <property type="entry name" value="GLUTATHIONE_PEROXID_1"/>
    <property type="match status" value="1"/>
</dbReference>
<dbReference type="InterPro" id="IPR029760">
    <property type="entry name" value="GPX_CS"/>
</dbReference>
<comment type="similarity">
    <text evidence="1 4">Belongs to the glutathione peroxidase family.</text>
</comment>
<dbReference type="PRINTS" id="PR01011">
    <property type="entry name" value="GLUTPROXDASE"/>
</dbReference>
<dbReference type="GO" id="GO:0004601">
    <property type="term" value="F:peroxidase activity"/>
    <property type="evidence" value="ECO:0007669"/>
    <property type="project" value="UniProtKB-KW"/>
</dbReference>
<evidence type="ECO:0000256" key="4">
    <source>
        <dbReference type="RuleBase" id="RU000499"/>
    </source>
</evidence>
<dbReference type="Gene3D" id="3.40.30.10">
    <property type="entry name" value="Glutaredoxin"/>
    <property type="match status" value="1"/>
</dbReference>
<dbReference type="PANTHER" id="PTHR11592">
    <property type="entry name" value="GLUTATHIONE PEROXIDASE"/>
    <property type="match status" value="1"/>
</dbReference>
<dbReference type="PROSITE" id="PS51355">
    <property type="entry name" value="GLUTATHIONE_PEROXID_3"/>
    <property type="match status" value="1"/>
</dbReference>
<dbReference type="Pfam" id="PF00255">
    <property type="entry name" value="GSHPx"/>
    <property type="match status" value="1"/>
</dbReference>
<dbReference type="InterPro" id="IPR000889">
    <property type="entry name" value="Glutathione_peroxidase"/>
</dbReference>
<evidence type="ECO:0000256" key="2">
    <source>
        <dbReference type="ARBA" id="ARBA00022559"/>
    </source>
</evidence>
<name>B3UZR4_BRABE</name>
<dbReference type="CDD" id="cd00340">
    <property type="entry name" value="GSH_Peroxidase"/>
    <property type="match status" value="1"/>
</dbReference>
<dbReference type="GO" id="GO:0006979">
    <property type="term" value="P:response to oxidative stress"/>
    <property type="evidence" value="ECO:0007669"/>
    <property type="project" value="InterPro"/>
</dbReference>
<sequence>MKDFNIVEYNIPPQGGDPDMDIVYKLTGMPDDVAKAKFALREKCDAMAAESRRKKQRGQQIDKYWTAVDPNKWRKTRYIYEFEAKDINGNMVNFEKYRGQPLLIVNVASRCGGTDRNYKQLTALYQKYAEKGLKILAFPCNQFHNQEPYIERDIKEFVTTRYGVNFDMFSRIHVLGPDTHPLYNWLVNTTHGTLGDIIKWNFTKFIVDKKGRAVQRYGPNVDPEKIEPDIPKYLLQLTKCDGFGPHGLRTDLHHDQPT</sequence>
<protein>
    <recommendedName>
        <fullName evidence="4">Glutathione peroxidase</fullName>
    </recommendedName>
</protein>
<dbReference type="SUPFAM" id="SSF52833">
    <property type="entry name" value="Thioredoxin-like"/>
    <property type="match status" value="1"/>
</dbReference>
<dbReference type="PANTHER" id="PTHR11592:SF78">
    <property type="entry name" value="GLUTATHIONE PEROXIDASE"/>
    <property type="match status" value="1"/>
</dbReference>
<reference evidence="5" key="1">
    <citation type="submission" date="2008-03" db="EMBL/GenBank/DDBJ databases">
        <title>Cloning and expression of phospholipid-hydroperoxide glutathione peroxidase from amphioxus, Branchiostoma belcheri tsingtaunese.</title>
        <authorList>
            <person name="Zhang S."/>
            <person name="Li L."/>
            <person name="Yan C."/>
        </authorList>
    </citation>
    <scope>NUCLEOTIDE SEQUENCE</scope>
</reference>
<dbReference type="AlphaFoldDB" id="B3UZR4"/>
<proteinExistence type="evidence at transcript level"/>
<organism evidence="5">
    <name type="scientific">Branchiostoma belcheri tsingtauense</name>
    <dbReference type="NCBI Taxonomy" id="155462"/>
    <lineage>
        <taxon>Eukaryota</taxon>
        <taxon>Metazoa</taxon>
        <taxon>Chordata</taxon>
        <taxon>Cephalochordata</taxon>
        <taxon>Leptocardii</taxon>
        <taxon>Amphioxiformes</taxon>
        <taxon>Branchiostomatidae</taxon>
        <taxon>Branchiostoma</taxon>
    </lineage>
</organism>
<evidence type="ECO:0000256" key="1">
    <source>
        <dbReference type="ARBA" id="ARBA00006926"/>
    </source>
</evidence>
<dbReference type="EMBL" id="EU599642">
    <property type="protein sequence ID" value="ACE62929.1"/>
    <property type="molecule type" value="mRNA"/>
</dbReference>
<keyword evidence="3 4" id="KW-0560">Oxidoreductase</keyword>
<accession>B3UZR4</accession>
<dbReference type="InterPro" id="IPR036249">
    <property type="entry name" value="Thioredoxin-like_sf"/>
</dbReference>
<keyword evidence="2 4" id="KW-0575">Peroxidase</keyword>
<dbReference type="PROSITE" id="PS00763">
    <property type="entry name" value="GLUTATHIONE_PEROXID_2"/>
    <property type="match status" value="1"/>
</dbReference>
<dbReference type="InterPro" id="IPR029759">
    <property type="entry name" value="GPX_AS"/>
</dbReference>
<evidence type="ECO:0000256" key="3">
    <source>
        <dbReference type="ARBA" id="ARBA00023002"/>
    </source>
</evidence>
<evidence type="ECO:0000313" key="5">
    <source>
        <dbReference type="EMBL" id="ACE62929.1"/>
    </source>
</evidence>